<dbReference type="Proteomes" id="UP000319263">
    <property type="component" value="Chromosome"/>
</dbReference>
<gene>
    <name evidence="3" type="ORF">FOE78_21990</name>
</gene>
<organism evidence="3 4">
    <name type="scientific">Microlunatus elymi</name>
    <dbReference type="NCBI Taxonomy" id="2596828"/>
    <lineage>
        <taxon>Bacteria</taxon>
        <taxon>Bacillati</taxon>
        <taxon>Actinomycetota</taxon>
        <taxon>Actinomycetes</taxon>
        <taxon>Propionibacteriales</taxon>
        <taxon>Propionibacteriaceae</taxon>
        <taxon>Microlunatus</taxon>
    </lineage>
</organism>
<reference evidence="3 4" key="1">
    <citation type="submission" date="2019-07" db="EMBL/GenBank/DDBJ databases">
        <title>Microlunatus dokdonensis sp. nov. isolated from the rhizospheric soil of the wild plant Elymus tsukushiensis.</title>
        <authorList>
            <person name="Ghim S.-Y."/>
            <person name="Hwang Y.-J."/>
            <person name="Son J.-S."/>
            <person name="Shin J.-H."/>
        </authorList>
    </citation>
    <scope>NUCLEOTIDE SEQUENCE [LARGE SCALE GENOMIC DNA]</scope>
    <source>
        <strain evidence="3 4">KUDC0627</strain>
    </source>
</reference>
<dbReference type="OrthoDB" id="9796287at2"/>
<dbReference type="PIRSF" id="PIRSF006487">
    <property type="entry name" value="GcvT"/>
    <property type="match status" value="1"/>
</dbReference>
<dbReference type="Pfam" id="PF01571">
    <property type="entry name" value="GCV_T"/>
    <property type="match status" value="1"/>
</dbReference>
<dbReference type="SUPFAM" id="SSF103025">
    <property type="entry name" value="Folate-binding domain"/>
    <property type="match status" value="1"/>
</dbReference>
<dbReference type="NCBIfam" id="TIGR03317">
    <property type="entry name" value="ygfZ_signature"/>
    <property type="match status" value="1"/>
</dbReference>
<evidence type="ECO:0000256" key="1">
    <source>
        <dbReference type="ARBA" id="ARBA00022946"/>
    </source>
</evidence>
<evidence type="ECO:0000313" key="3">
    <source>
        <dbReference type="EMBL" id="QDP98217.1"/>
    </source>
</evidence>
<dbReference type="AlphaFoldDB" id="A0A516Q437"/>
<dbReference type="PANTHER" id="PTHR22602:SF0">
    <property type="entry name" value="TRANSFERASE CAF17, MITOCHONDRIAL-RELATED"/>
    <property type="match status" value="1"/>
</dbReference>
<dbReference type="EMBL" id="CP041692">
    <property type="protein sequence ID" value="QDP98217.1"/>
    <property type="molecule type" value="Genomic_DNA"/>
</dbReference>
<feature type="domain" description="GCVT N-terminal" evidence="2">
    <location>
        <begin position="25"/>
        <end position="143"/>
    </location>
</feature>
<accession>A0A516Q437</accession>
<dbReference type="RefSeq" id="WP_143988158.1">
    <property type="nucleotide sequence ID" value="NZ_CP041692.1"/>
</dbReference>
<name>A0A516Q437_9ACTN</name>
<dbReference type="GO" id="GO:0016226">
    <property type="term" value="P:iron-sulfur cluster assembly"/>
    <property type="evidence" value="ECO:0007669"/>
    <property type="project" value="TreeGrafter"/>
</dbReference>
<sequence length="329" mass="35495">MSRVHAVMAESGPDQGVAWHYGNPMREQRDLEAGRGLVDLSHRGVLTVTGPDRLSWLHSLTTQHLTDLAPGVGTTALVLSGSQGHIEHVLYGVDDGETFWAHTEPGAATALVAFLDSMRFMLRVDVADRTTDYGIVWQLQGPEPVEGPLTGLLTRTAPDSLGGHDVFVPRDRIATLMAETEHPAGTWAYEARRIAAGIPRIGVDTDERAIPNEAGLLETAVHLNKGCYPGQETVGRVQALGRPPRRLVRLQLDGSADALPDVGAAIMLGERQVGRMGSSARHYEEGPIGLALVKRNTPVDADFVVDGIAAAQEVLVDPEIGDHFRPQFR</sequence>
<dbReference type="PANTHER" id="PTHR22602">
    <property type="entry name" value="TRANSFERASE CAF17, MITOCHONDRIAL-RELATED"/>
    <property type="match status" value="1"/>
</dbReference>
<dbReference type="InterPro" id="IPR045179">
    <property type="entry name" value="YgfZ/GcvT"/>
</dbReference>
<dbReference type="KEGG" id="mik:FOE78_21990"/>
<proteinExistence type="predicted"/>
<dbReference type="InterPro" id="IPR027266">
    <property type="entry name" value="TrmE/GcvT-like"/>
</dbReference>
<dbReference type="InterPro" id="IPR006222">
    <property type="entry name" value="GCVT_N"/>
</dbReference>
<evidence type="ECO:0000313" key="4">
    <source>
        <dbReference type="Proteomes" id="UP000319263"/>
    </source>
</evidence>
<protein>
    <submittedName>
        <fullName evidence="3">Folate-binding protein YgfZ</fullName>
    </submittedName>
</protein>
<keyword evidence="1" id="KW-0809">Transit peptide</keyword>
<keyword evidence="4" id="KW-1185">Reference proteome</keyword>
<dbReference type="InterPro" id="IPR017703">
    <property type="entry name" value="YgfZ/GCV_T_CS"/>
</dbReference>
<evidence type="ECO:0000259" key="2">
    <source>
        <dbReference type="Pfam" id="PF01571"/>
    </source>
</evidence>
<dbReference type="Gene3D" id="3.30.1360.120">
    <property type="entry name" value="Probable tRNA modification gtpase trme, domain 1"/>
    <property type="match status" value="2"/>
</dbReference>